<dbReference type="Pfam" id="PF00905">
    <property type="entry name" value="Transpeptidase"/>
    <property type="match status" value="1"/>
</dbReference>
<dbReference type="Proteomes" id="UP000530564">
    <property type="component" value="Unassembled WGS sequence"/>
</dbReference>
<name>A0A839ZZJ4_9CAUL</name>
<keyword evidence="8 17" id="KW-0378">Hydrolase</keyword>
<dbReference type="GO" id="GO:0009002">
    <property type="term" value="F:serine-type D-Ala-D-Ala carboxypeptidase activity"/>
    <property type="evidence" value="ECO:0007669"/>
    <property type="project" value="UniProtKB-EC"/>
</dbReference>
<comment type="similarity">
    <text evidence="2">In the C-terminal section; belongs to the transpeptidase family.</text>
</comment>
<dbReference type="Pfam" id="PF00912">
    <property type="entry name" value="Transgly"/>
    <property type="match status" value="1"/>
</dbReference>
<dbReference type="GO" id="GO:0030288">
    <property type="term" value="C:outer membrane-bounded periplasmic space"/>
    <property type="evidence" value="ECO:0007669"/>
    <property type="project" value="TreeGrafter"/>
</dbReference>
<dbReference type="Gene3D" id="3.40.710.10">
    <property type="entry name" value="DD-peptidase/beta-lactamase superfamily"/>
    <property type="match status" value="1"/>
</dbReference>
<evidence type="ECO:0000256" key="14">
    <source>
        <dbReference type="ARBA" id="ARBA00049902"/>
    </source>
</evidence>
<dbReference type="PANTHER" id="PTHR32282">
    <property type="entry name" value="BINDING PROTEIN TRANSPEPTIDASE, PUTATIVE-RELATED"/>
    <property type="match status" value="1"/>
</dbReference>
<evidence type="ECO:0000256" key="1">
    <source>
        <dbReference type="ARBA" id="ARBA00004752"/>
    </source>
</evidence>
<evidence type="ECO:0000259" key="15">
    <source>
        <dbReference type="Pfam" id="PF00905"/>
    </source>
</evidence>
<keyword evidence="5" id="KW-0645">Protease</keyword>
<evidence type="ECO:0000256" key="10">
    <source>
        <dbReference type="ARBA" id="ARBA00022984"/>
    </source>
</evidence>
<dbReference type="InterPro" id="IPR001460">
    <property type="entry name" value="PCN-bd_Tpept"/>
</dbReference>
<dbReference type="UniPathway" id="UPA00219"/>
<evidence type="ECO:0000256" key="12">
    <source>
        <dbReference type="ARBA" id="ARBA00023316"/>
    </source>
</evidence>
<keyword evidence="10" id="KW-0573">Peptidoglycan synthesis</keyword>
<dbReference type="GO" id="GO:0009252">
    <property type="term" value="P:peptidoglycan biosynthetic process"/>
    <property type="evidence" value="ECO:0007669"/>
    <property type="project" value="UniProtKB-UniPathway"/>
</dbReference>
<feature type="domain" description="Penicillin-binding protein transpeptidase" evidence="15">
    <location>
        <begin position="297"/>
        <end position="525"/>
    </location>
</feature>
<feature type="domain" description="Glycosyl transferase family 51" evidence="16">
    <location>
        <begin position="47"/>
        <end position="210"/>
    </location>
</feature>
<keyword evidence="12" id="KW-0961">Cell wall biogenesis/degradation</keyword>
<evidence type="ECO:0000256" key="9">
    <source>
        <dbReference type="ARBA" id="ARBA00022960"/>
    </source>
</evidence>
<evidence type="ECO:0000256" key="13">
    <source>
        <dbReference type="ARBA" id="ARBA00034000"/>
    </source>
</evidence>
<evidence type="ECO:0000256" key="6">
    <source>
        <dbReference type="ARBA" id="ARBA00022676"/>
    </source>
</evidence>
<organism evidence="17 18">
    <name type="scientific">Phenylobacterium haematophilum</name>
    <dbReference type="NCBI Taxonomy" id="98513"/>
    <lineage>
        <taxon>Bacteria</taxon>
        <taxon>Pseudomonadati</taxon>
        <taxon>Pseudomonadota</taxon>
        <taxon>Alphaproteobacteria</taxon>
        <taxon>Caulobacterales</taxon>
        <taxon>Caulobacteraceae</taxon>
        <taxon>Phenylobacterium</taxon>
    </lineage>
</organism>
<evidence type="ECO:0000313" key="18">
    <source>
        <dbReference type="Proteomes" id="UP000530564"/>
    </source>
</evidence>
<accession>A0A839ZZJ4</accession>
<comment type="catalytic activity">
    <reaction evidence="13">
        <text>Preferential cleavage: (Ac)2-L-Lys-D-Ala-|-D-Ala. Also transpeptidation of peptidyl-alanyl moieties that are N-acyl substituents of D-alanine.</text>
        <dbReference type="EC" id="3.4.16.4"/>
    </reaction>
</comment>
<dbReference type="InterPro" id="IPR050396">
    <property type="entry name" value="Glycosyltr_51/Transpeptidase"/>
</dbReference>
<dbReference type="InterPro" id="IPR012338">
    <property type="entry name" value="Beta-lactam/transpept-like"/>
</dbReference>
<evidence type="ECO:0000259" key="16">
    <source>
        <dbReference type="Pfam" id="PF00912"/>
    </source>
</evidence>
<dbReference type="EC" id="2.4.1.-" evidence="17"/>
<dbReference type="GO" id="GO:0008360">
    <property type="term" value="P:regulation of cell shape"/>
    <property type="evidence" value="ECO:0007669"/>
    <property type="project" value="UniProtKB-KW"/>
</dbReference>
<keyword evidence="7 17" id="KW-0808">Transferase</keyword>
<protein>
    <submittedName>
        <fullName evidence="17">Penicillin-binding protein 1A</fullName>
        <ecNumber evidence="17">2.4.1.-</ecNumber>
        <ecNumber evidence="17">3.4.-.-</ecNumber>
    </submittedName>
</protein>
<keyword evidence="9" id="KW-0133">Cell shape</keyword>
<dbReference type="Gene3D" id="1.10.3810.10">
    <property type="entry name" value="Biosynthetic peptidoglycan transglycosylase-like"/>
    <property type="match status" value="1"/>
</dbReference>
<gene>
    <name evidence="17" type="ORF">GGQ61_001530</name>
</gene>
<dbReference type="EMBL" id="JACIDK010000002">
    <property type="protein sequence ID" value="MBB3890813.1"/>
    <property type="molecule type" value="Genomic_DNA"/>
</dbReference>
<dbReference type="GO" id="GO:0006508">
    <property type="term" value="P:proteolysis"/>
    <property type="evidence" value="ECO:0007669"/>
    <property type="project" value="UniProtKB-KW"/>
</dbReference>
<reference evidence="17 18" key="1">
    <citation type="submission" date="2020-08" db="EMBL/GenBank/DDBJ databases">
        <title>Genomic Encyclopedia of Type Strains, Phase IV (KMG-IV): sequencing the most valuable type-strain genomes for metagenomic binning, comparative biology and taxonomic classification.</title>
        <authorList>
            <person name="Goeker M."/>
        </authorList>
    </citation>
    <scope>NUCLEOTIDE SEQUENCE [LARGE SCALE GENOMIC DNA]</scope>
    <source>
        <strain evidence="17 18">DSM 21793</strain>
    </source>
</reference>
<dbReference type="EC" id="3.4.-.-" evidence="17"/>
<evidence type="ECO:0000256" key="7">
    <source>
        <dbReference type="ARBA" id="ARBA00022679"/>
    </source>
</evidence>
<dbReference type="InterPro" id="IPR036950">
    <property type="entry name" value="PBP_transglycosylase"/>
</dbReference>
<evidence type="ECO:0000256" key="8">
    <source>
        <dbReference type="ARBA" id="ARBA00022801"/>
    </source>
</evidence>
<dbReference type="GO" id="GO:0008658">
    <property type="term" value="F:penicillin binding"/>
    <property type="evidence" value="ECO:0007669"/>
    <property type="project" value="InterPro"/>
</dbReference>
<evidence type="ECO:0000256" key="11">
    <source>
        <dbReference type="ARBA" id="ARBA00023268"/>
    </source>
</evidence>
<evidence type="ECO:0000256" key="4">
    <source>
        <dbReference type="ARBA" id="ARBA00022645"/>
    </source>
</evidence>
<dbReference type="GO" id="GO:0008955">
    <property type="term" value="F:peptidoglycan glycosyltransferase activity"/>
    <property type="evidence" value="ECO:0007669"/>
    <property type="project" value="UniProtKB-EC"/>
</dbReference>
<comment type="pathway">
    <text evidence="1">Cell wall biogenesis; peptidoglycan biosynthesis.</text>
</comment>
<dbReference type="FunFam" id="1.10.3810.10:FF:000001">
    <property type="entry name" value="Penicillin-binding protein 1A"/>
    <property type="match status" value="1"/>
</dbReference>
<dbReference type="RefSeq" id="WP_183771225.1">
    <property type="nucleotide sequence ID" value="NZ_JACIDK010000002.1"/>
</dbReference>
<dbReference type="NCBIfam" id="TIGR02074">
    <property type="entry name" value="PBP_1a_fam"/>
    <property type="match status" value="1"/>
</dbReference>
<evidence type="ECO:0000256" key="3">
    <source>
        <dbReference type="ARBA" id="ARBA00007739"/>
    </source>
</evidence>
<keyword evidence="6 17" id="KW-0328">Glycosyltransferase</keyword>
<dbReference type="AlphaFoldDB" id="A0A839ZZJ4"/>
<evidence type="ECO:0000256" key="2">
    <source>
        <dbReference type="ARBA" id="ARBA00007090"/>
    </source>
</evidence>
<comment type="similarity">
    <text evidence="3">In the N-terminal section; belongs to the glycosyltransferase 51 family.</text>
</comment>
<sequence>MISLALAASLSLTAPELPPLPPIKREAQVVYVDRAGAVLGVRGGRYGPPVDIAKLPAHVPAAFVAIEDRRFYEHTGFDAIGIARAIVANAEQGRAAQGASTITQQLARNLFLSADQTMERKAKEVVYAVQLERTYSKKQILGLYLSRVYFGSGAYGIEQASRRYFGKSAAKLSLREAATLAGVLKSPTKYNPIEEPANAAARADLVLAAMVETGAITPAQRKQAMAQPLKLAGGSYSASANYFIDWLDGQRRQLVGAPKQDVIVETTLDAGLEAAAASQARAVVERYKAQDVSQAALVALDGQGRVRAMVGGVDYASAPYNRAVTAKRQAGSAWKPFVYLTALEAGRTPDMAVVDEPTTIGTWSPQNYSNTFAGTLTLEQAVAQSTNTVAVRLADEVGRGNVAATAKRLGVVSAVNTDPAMALGTSLVSPLEMAQAYGAFSNGGNRVQAYGIERIRTVGGQVLYQRKAASAANVIGNPALSDLNRMLRGVIAAGTGTRAKIPGYDIAGKTGTTSDYKDAWFAGYSGGFTTVVWMGNDSGAPMKRVTGGGAPAELWRGFMTTALKRGPAVAIPYGPPPPASPPPPAPETIETLLKAAPEPAPTTTTAEVLDRPPI</sequence>
<keyword evidence="11" id="KW-0511">Multifunctional enzyme</keyword>
<proteinExistence type="inferred from homology"/>
<dbReference type="InterPro" id="IPR023346">
    <property type="entry name" value="Lysozyme-like_dom_sf"/>
</dbReference>
<dbReference type="InterPro" id="IPR001264">
    <property type="entry name" value="Glyco_trans_51"/>
</dbReference>
<comment type="catalytic activity">
    <reaction evidence="14">
        <text>[GlcNAc-(1-&gt;4)-Mur2Ac(oyl-L-Ala-gamma-D-Glu-L-Lys-D-Ala-D-Ala)](n)-di-trans,octa-cis-undecaprenyl diphosphate + beta-D-GlcNAc-(1-&gt;4)-Mur2Ac(oyl-L-Ala-gamma-D-Glu-L-Lys-D-Ala-D-Ala)-di-trans,octa-cis-undecaprenyl diphosphate = [GlcNAc-(1-&gt;4)-Mur2Ac(oyl-L-Ala-gamma-D-Glu-L-Lys-D-Ala-D-Ala)](n+1)-di-trans,octa-cis-undecaprenyl diphosphate + di-trans,octa-cis-undecaprenyl diphosphate + H(+)</text>
        <dbReference type="Rhea" id="RHEA:23708"/>
        <dbReference type="Rhea" id="RHEA-COMP:9602"/>
        <dbReference type="Rhea" id="RHEA-COMP:9603"/>
        <dbReference type="ChEBI" id="CHEBI:15378"/>
        <dbReference type="ChEBI" id="CHEBI:58405"/>
        <dbReference type="ChEBI" id="CHEBI:60033"/>
        <dbReference type="ChEBI" id="CHEBI:78435"/>
        <dbReference type="EC" id="2.4.99.28"/>
    </reaction>
</comment>
<dbReference type="SUPFAM" id="SSF56601">
    <property type="entry name" value="beta-lactamase/transpeptidase-like"/>
    <property type="match status" value="1"/>
</dbReference>
<comment type="caution">
    <text evidence="17">The sequence shown here is derived from an EMBL/GenBank/DDBJ whole genome shotgun (WGS) entry which is preliminary data.</text>
</comment>
<keyword evidence="18" id="KW-1185">Reference proteome</keyword>
<dbReference type="PANTHER" id="PTHR32282:SF33">
    <property type="entry name" value="PEPTIDOGLYCAN GLYCOSYLTRANSFERASE"/>
    <property type="match status" value="1"/>
</dbReference>
<dbReference type="SUPFAM" id="SSF53955">
    <property type="entry name" value="Lysozyme-like"/>
    <property type="match status" value="1"/>
</dbReference>
<dbReference type="GO" id="GO:0071555">
    <property type="term" value="P:cell wall organization"/>
    <property type="evidence" value="ECO:0007669"/>
    <property type="project" value="UniProtKB-KW"/>
</dbReference>
<keyword evidence="4" id="KW-0121">Carboxypeptidase</keyword>
<evidence type="ECO:0000256" key="5">
    <source>
        <dbReference type="ARBA" id="ARBA00022670"/>
    </source>
</evidence>
<evidence type="ECO:0000313" key="17">
    <source>
        <dbReference type="EMBL" id="MBB3890813.1"/>
    </source>
</evidence>